<dbReference type="Proteomes" id="UP001162992">
    <property type="component" value="Chromosome 21"/>
</dbReference>
<gene>
    <name evidence="1" type="ORF">O6H91_21G073100</name>
</gene>
<proteinExistence type="predicted"/>
<sequence>MTADQDEQIILLSLIPSPFAMSVKMALAEKGVKYQVFEEDAAIFPGVKTDLLLRSNPVHEQVPVLIHRGLPVAESLVILEYIEETWPASSDGLLKRTALLPESPYERSIARFWADFCNKKFWETSLLIMKKLDNEQIQAWNDTAQLYITLDREMTKLPYGKPFLFGEHLTIPDLVLAPLASWITVYEGLANRKFPDAKECPRLSEWLDAISKHPNVKCAIADPKMMLDNAIYFQQRLRDKAIGVGAKHTNQTESSCTLVPGTTYETGKLVESKFANEHTNQTECSCTLVPGTTYETGKLDDSKFANAPTNETESSCTIIPTTSN</sequence>
<evidence type="ECO:0000313" key="1">
    <source>
        <dbReference type="EMBL" id="KAJ7518534.1"/>
    </source>
</evidence>
<reference evidence="2" key="1">
    <citation type="journal article" date="2024" name="Proc. Natl. Acad. Sci. U.S.A.">
        <title>Extraordinary preservation of gene collinearity over three hundred million years revealed in homosporous lycophytes.</title>
        <authorList>
            <person name="Li C."/>
            <person name="Wickell D."/>
            <person name="Kuo L.Y."/>
            <person name="Chen X."/>
            <person name="Nie B."/>
            <person name="Liao X."/>
            <person name="Peng D."/>
            <person name="Ji J."/>
            <person name="Jenkins J."/>
            <person name="Williams M."/>
            <person name="Shu S."/>
            <person name="Plott C."/>
            <person name="Barry K."/>
            <person name="Rajasekar S."/>
            <person name="Grimwood J."/>
            <person name="Han X."/>
            <person name="Sun S."/>
            <person name="Hou Z."/>
            <person name="He W."/>
            <person name="Dai G."/>
            <person name="Sun C."/>
            <person name="Schmutz J."/>
            <person name="Leebens-Mack J.H."/>
            <person name="Li F.W."/>
            <person name="Wang L."/>
        </authorList>
    </citation>
    <scope>NUCLEOTIDE SEQUENCE [LARGE SCALE GENOMIC DNA]</scope>
    <source>
        <strain evidence="2">cv. PW_Plant_1</strain>
    </source>
</reference>
<evidence type="ECO:0000313" key="2">
    <source>
        <dbReference type="Proteomes" id="UP001162992"/>
    </source>
</evidence>
<protein>
    <submittedName>
        <fullName evidence="1">Uncharacterized protein</fullName>
    </submittedName>
</protein>
<keyword evidence="2" id="KW-1185">Reference proteome</keyword>
<dbReference type="EMBL" id="CM055112">
    <property type="protein sequence ID" value="KAJ7518534.1"/>
    <property type="molecule type" value="Genomic_DNA"/>
</dbReference>
<name>A0ACC2ALW8_DIPCM</name>
<accession>A0ACC2ALW8</accession>
<organism evidence="1 2">
    <name type="scientific">Diphasiastrum complanatum</name>
    <name type="common">Issler's clubmoss</name>
    <name type="synonym">Lycopodium complanatum</name>
    <dbReference type="NCBI Taxonomy" id="34168"/>
    <lineage>
        <taxon>Eukaryota</taxon>
        <taxon>Viridiplantae</taxon>
        <taxon>Streptophyta</taxon>
        <taxon>Embryophyta</taxon>
        <taxon>Tracheophyta</taxon>
        <taxon>Lycopodiopsida</taxon>
        <taxon>Lycopodiales</taxon>
        <taxon>Lycopodiaceae</taxon>
        <taxon>Lycopodioideae</taxon>
        <taxon>Diphasiastrum</taxon>
    </lineage>
</organism>
<comment type="caution">
    <text evidence="1">The sequence shown here is derived from an EMBL/GenBank/DDBJ whole genome shotgun (WGS) entry which is preliminary data.</text>
</comment>